<dbReference type="EMBL" id="VFPA01000003">
    <property type="protein sequence ID" value="TQM09255.1"/>
    <property type="molecule type" value="Genomic_DNA"/>
</dbReference>
<sequence>MQLPNIVAGRAAVPDMAQARLDENVPAWWVGTWLWSRSVTCV</sequence>
<evidence type="ECO:0000313" key="1">
    <source>
        <dbReference type="EMBL" id="TQM09255.1"/>
    </source>
</evidence>
<protein>
    <submittedName>
        <fullName evidence="1">Uncharacterized protein</fullName>
    </submittedName>
</protein>
<proteinExistence type="predicted"/>
<dbReference type="Proteomes" id="UP000315677">
    <property type="component" value="Unassembled WGS sequence"/>
</dbReference>
<organism evidence="1 2">
    <name type="scientific">Pseudonocardia kunmingensis</name>
    <dbReference type="NCBI Taxonomy" id="630975"/>
    <lineage>
        <taxon>Bacteria</taxon>
        <taxon>Bacillati</taxon>
        <taxon>Actinomycetota</taxon>
        <taxon>Actinomycetes</taxon>
        <taxon>Pseudonocardiales</taxon>
        <taxon>Pseudonocardiaceae</taxon>
        <taxon>Pseudonocardia</taxon>
    </lineage>
</organism>
<reference evidence="1 2" key="1">
    <citation type="submission" date="2019-06" db="EMBL/GenBank/DDBJ databases">
        <title>Sequencing the genomes of 1000 actinobacteria strains.</title>
        <authorList>
            <person name="Klenk H.-P."/>
        </authorList>
    </citation>
    <scope>NUCLEOTIDE SEQUENCE [LARGE SCALE GENOMIC DNA]</scope>
    <source>
        <strain evidence="1 2">DSM 45301</strain>
    </source>
</reference>
<evidence type="ECO:0000313" key="2">
    <source>
        <dbReference type="Proteomes" id="UP000315677"/>
    </source>
</evidence>
<accession>A0A543DJ36</accession>
<name>A0A543DJ36_9PSEU</name>
<comment type="caution">
    <text evidence="1">The sequence shown here is derived from an EMBL/GenBank/DDBJ whole genome shotgun (WGS) entry which is preliminary data.</text>
</comment>
<dbReference type="AlphaFoldDB" id="A0A543DJ36"/>
<keyword evidence="2" id="KW-1185">Reference proteome</keyword>
<gene>
    <name evidence="1" type="ORF">FB558_5007</name>
</gene>